<feature type="domain" description="BTB" evidence="1">
    <location>
        <begin position="56"/>
        <end position="131"/>
    </location>
</feature>
<dbReference type="KEGG" id="crq:GCK72_026151"/>
<sequence>MICLALKQEKLKPNFNIKRRNIPIAVISEFSALLFESTGLFDPTLRNFDETTKEVSDHILVVNEEKFYVIKLATLNQWNGIDADDFQYFLELLYGEKVINEMTVEEILLIAKMYNTPVVIRQCEDFLLDSSKKTLKKKLQMSVKYNLEKQKTKKDGDDLDP</sequence>
<dbReference type="InterPro" id="IPR011333">
    <property type="entry name" value="SKP1/BTB/POZ_sf"/>
</dbReference>
<name>A0A6A5G4E8_CAERE</name>
<dbReference type="CTD" id="9813712"/>
<dbReference type="AlphaFoldDB" id="A0A6A5G4E8"/>
<evidence type="ECO:0000313" key="3">
    <source>
        <dbReference type="Proteomes" id="UP000483820"/>
    </source>
</evidence>
<dbReference type="RefSeq" id="XP_053580254.1">
    <property type="nucleotide sequence ID" value="XM_053736688.1"/>
</dbReference>
<dbReference type="EMBL" id="WUAV01000006">
    <property type="protein sequence ID" value="KAF1749683.1"/>
    <property type="molecule type" value="Genomic_DNA"/>
</dbReference>
<dbReference type="InterPro" id="IPR000210">
    <property type="entry name" value="BTB/POZ_dom"/>
</dbReference>
<reference evidence="2 3" key="1">
    <citation type="submission" date="2019-12" db="EMBL/GenBank/DDBJ databases">
        <title>Chromosome-level assembly of the Caenorhabditis remanei genome.</title>
        <authorList>
            <person name="Teterina A.A."/>
            <person name="Willis J.H."/>
            <person name="Phillips P.C."/>
        </authorList>
    </citation>
    <scope>NUCLEOTIDE SEQUENCE [LARGE SCALE GENOMIC DNA]</scope>
    <source>
        <strain evidence="2 3">PX506</strain>
        <tissue evidence="2">Whole organism</tissue>
    </source>
</reference>
<dbReference type="SMART" id="SM00225">
    <property type="entry name" value="BTB"/>
    <property type="match status" value="1"/>
</dbReference>
<dbReference type="GeneID" id="9813712"/>
<dbReference type="SUPFAM" id="SSF54695">
    <property type="entry name" value="POZ domain"/>
    <property type="match status" value="1"/>
</dbReference>
<dbReference type="PANTHER" id="PTHR22743">
    <property type="entry name" value="MEPRIN/TRAF-LIKE MATH FAMILY-C.ELEGANS"/>
    <property type="match status" value="1"/>
</dbReference>
<organism evidence="2 3">
    <name type="scientific">Caenorhabditis remanei</name>
    <name type="common">Caenorhabditis vulgaris</name>
    <dbReference type="NCBI Taxonomy" id="31234"/>
    <lineage>
        <taxon>Eukaryota</taxon>
        <taxon>Metazoa</taxon>
        <taxon>Ecdysozoa</taxon>
        <taxon>Nematoda</taxon>
        <taxon>Chromadorea</taxon>
        <taxon>Rhabditida</taxon>
        <taxon>Rhabditina</taxon>
        <taxon>Rhabditomorpha</taxon>
        <taxon>Rhabditoidea</taxon>
        <taxon>Rhabditidae</taxon>
        <taxon>Peloderinae</taxon>
        <taxon>Caenorhabditis</taxon>
    </lineage>
</organism>
<dbReference type="Gene3D" id="3.30.710.10">
    <property type="entry name" value="Potassium Channel Kv1.1, Chain A"/>
    <property type="match status" value="1"/>
</dbReference>
<evidence type="ECO:0000313" key="2">
    <source>
        <dbReference type="EMBL" id="KAF1749683.1"/>
    </source>
</evidence>
<dbReference type="PANTHER" id="PTHR22743:SF165">
    <property type="entry name" value="BTB AND MATH DOMAIN CONTAINING-RELATED"/>
    <property type="match status" value="1"/>
</dbReference>
<comment type="caution">
    <text evidence="2">The sequence shown here is derived from an EMBL/GenBank/DDBJ whole genome shotgun (WGS) entry which is preliminary data.</text>
</comment>
<evidence type="ECO:0000259" key="1">
    <source>
        <dbReference type="SMART" id="SM00225"/>
    </source>
</evidence>
<gene>
    <name evidence="2" type="ORF">GCK72_026151</name>
</gene>
<accession>A0A6A5G4E8</accession>
<protein>
    <recommendedName>
        <fullName evidence="1">BTB domain-containing protein</fullName>
    </recommendedName>
</protein>
<dbReference type="Pfam" id="PF00651">
    <property type="entry name" value="BTB"/>
    <property type="match status" value="1"/>
</dbReference>
<dbReference type="Proteomes" id="UP000483820">
    <property type="component" value="Chromosome X"/>
</dbReference>
<dbReference type="InterPro" id="IPR052664">
    <property type="entry name" value="BTB-MATH_domain_protein"/>
</dbReference>
<proteinExistence type="predicted"/>